<sequence length="237" mass="25265">MIDGDIDVQNLTVHNELSILAPGTLNCQGGTTITGTPNLANGAFFNFSTGSLVEGDLHIGNSAVITVDSNSSVNINGSVTLNNNVTFGNSSTVIFPTETVTVSPLWNDSTNDYPVVPPSGDLVLIKVGNMVTAYIPGFTYSGIGNEGFFYIPWTDIDASFLPTRRYTSSCPIINNNISLSGYIYADTAQNRFEIRVNGLNPPNANDRFTGSNGTDQALGSSYTIDGGNIISFTYYLD</sequence>
<proteinExistence type="predicted"/>
<dbReference type="Proteomes" id="UP000178615">
    <property type="component" value="Unassembled WGS sequence"/>
</dbReference>
<reference evidence="1 2" key="1">
    <citation type="journal article" date="2016" name="Nat. Commun.">
        <title>Thousands of microbial genomes shed light on interconnected biogeochemical processes in an aquifer system.</title>
        <authorList>
            <person name="Anantharaman K."/>
            <person name="Brown C.T."/>
            <person name="Hug L.A."/>
            <person name="Sharon I."/>
            <person name="Castelle C.J."/>
            <person name="Probst A.J."/>
            <person name="Thomas B.C."/>
            <person name="Singh A."/>
            <person name="Wilkins M.J."/>
            <person name="Karaoz U."/>
            <person name="Brodie E.L."/>
            <person name="Williams K.H."/>
            <person name="Hubbard S.S."/>
            <person name="Banfield J.F."/>
        </authorList>
    </citation>
    <scope>NUCLEOTIDE SEQUENCE [LARGE SCALE GENOMIC DNA]</scope>
</reference>
<comment type="caution">
    <text evidence="1">The sequence shown here is derived from an EMBL/GenBank/DDBJ whole genome shotgun (WGS) entry which is preliminary data.</text>
</comment>
<organism evidence="1 2">
    <name type="scientific">candidate division WWE3 bacterium RBG_19FT_COMBO_34_6</name>
    <dbReference type="NCBI Taxonomy" id="1802612"/>
    <lineage>
        <taxon>Bacteria</taxon>
        <taxon>Katanobacteria</taxon>
    </lineage>
</organism>
<name>A0A1F4UN58_UNCKA</name>
<dbReference type="EMBL" id="MEUV01000025">
    <property type="protein sequence ID" value="OGC45623.1"/>
    <property type="molecule type" value="Genomic_DNA"/>
</dbReference>
<protein>
    <submittedName>
        <fullName evidence="1">Uncharacterized protein</fullName>
    </submittedName>
</protein>
<gene>
    <name evidence="1" type="ORF">A2V49_02155</name>
</gene>
<evidence type="ECO:0000313" key="2">
    <source>
        <dbReference type="Proteomes" id="UP000178615"/>
    </source>
</evidence>
<accession>A0A1F4UN58</accession>
<evidence type="ECO:0000313" key="1">
    <source>
        <dbReference type="EMBL" id="OGC45623.1"/>
    </source>
</evidence>
<dbReference type="AlphaFoldDB" id="A0A1F4UN58"/>